<dbReference type="InterPro" id="IPR001647">
    <property type="entry name" value="HTH_TetR"/>
</dbReference>
<dbReference type="PROSITE" id="PS50977">
    <property type="entry name" value="HTH_TETR_2"/>
    <property type="match status" value="1"/>
</dbReference>
<evidence type="ECO:0000256" key="5">
    <source>
        <dbReference type="SAM" id="MobiDB-lite"/>
    </source>
</evidence>
<protein>
    <submittedName>
        <fullName evidence="7">TetR/AcrR family transcriptional regulator</fullName>
    </submittedName>
</protein>
<dbReference type="Proteomes" id="UP001501721">
    <property type="component" value="Unassembled WGS sequence"/>
</dbReference>
<dbReference type="InterPro" id="IPR004111">
    <property type="entry name" value="Repressor_TetR_C"/>
</dbReference>
<evidence type="ECO:0000259" key="6">
    <source>
        <dbReference type="PROSITE" id="PS50977"/>
    </source>
</evidence>
<comment type="caution">
    <text evidence="7">The sequence shown here is derived from an EMBL/GenBank/DDBJ whole genome shotgun (WGS) entry which is preliminary data.</text>
</comment>
<keyword evidence="3" id="KW-0804">Transcription</keyword>
<keyword evidence="8" id="KW-1185">Reference proteome</keyword>
<keyword evidence="2 4" id="KW-0238">DNA-binding</keyword>
<reference evidence="7 8" key="1">
    <citation type="journal article" date="2019" name="Int. J. Syst. Evol. Microbiol.">
        <title>The Global Catalogue of Microorganisms (GCM) 10K type strain sequencing project: providing services to taxonomists for standard genome sequencing and annotation.</title>
        <authorList>
            <consortium name="The Broad Institute Genomics Platform"/>
            <consortium name="The Broad Institute Genome Sequencing Center for Infectious Disease"/>
            <person name="Wu L."/>
            <person name="Ma J."/>
        </authorList>
    </citation>
    <scope>NUCLEOTIDE SEQUENCE [LARGE SCALE GENOMIC DNA]</scope>
    <source>
        <strain evidence="7 8">JCM 6923</strain>
    </source>
</reference>
<dbReference type="InterPro" id="IPR050109">
    <property type="entry name" value="HTH-type_TetR-like_transc_reg"/>
</dbReference>
<feature type="region of interest" description="Disordered" evidence="5">
    <location>
        <begin position="1"/>
        <end position="34"/>
    </location>
</feature>
<feature type="DNA-binding region" description="H-T-H motif" evidence="4">
    <location>
        <begin position="78"/>
        <end position="97"/>
    </location>
</feature>
<dbReference type="Gene3D" id="1.10.10.60">
    <property type="entry name" value="Homeodomain-like"/>
    <property type="match status" value="1"/>
</dbReference>
<evidence type="ECO:0000313" key="7">
    <source>
        <dbReference type="EMBL" id="GAA2489940.1"/>
    </source>
</evidence>
<feature type="domain" description="HTH tetR-type" evidence="6">
    <location>
        <begin position="55"/>
        <end position="115"/>
    </location>
</feature>
<organism evidence="7 8">
    <name type="scientific">Streptomyces graminearus</name>
    <dbReference type="NCBI Taxonomy" id="284030"/>
    <lineage>
        <taxon>Bacteria</taxon>
        <taxon>Bacillati</taxon>
        <taxon>Actinomycetota</taxon>
        <taxon>Actinomycetes</taxon>
        <taxon>Kitasatosporales</taxon>
        <taxon>Streptomycetaceae</taxon>
        <taxon>Streptomyces</taxon>
    </lineage>
</organism>
<evidence type="ECO:0000256" key="2">
    <source>
        <dbReference type="ARBA" id="ARBA00023125"/>
    </source>
</evidence>
<evidence type="ECO:0000256" key="1">
    <source>
        <dbReference type="ARBA" id="ARBA00023015"/>
    </source>
</evidence>
<evidence type="ECO:0000256" key="3">
    <source>
        <dbReference type="ARBA" id="ARBA00023163"/>
    </source>
</evidence>
<dbReference type="SUPFAM" id="SSF48498">
    <property type="entry name" value="Tetracyclin repressor-like, C-terminal domain"/>
    <property type="match status" value="1"/>
</dbReference>
<sequence length="267" mass="29442">MPVKGRAPQGSRERIVVERDGVRSKGQQDETRDPRAVLALLWGEQEQPTRGPKPKLTPRRIAAAAAELADREGLDAVSMSKVAGGFGVSAMALYRYVPGKTELVELMVEEVMGEGPEMPERGEDGHWREAVRAWTRQCADVYAAHPWLLTATALRRRVLGPRQLRWLDAALAALEPTGLDGAQRHRVFLLLIGLVRNVAQQQADHEEEQSAEWDRLAADLLARHAERFPALTKAIADGAFQPDGIDPLEFGLDRILDGVEAAITGRE</sequence>
<dbReference type="Pfam" id="PF00440">
    <property type="entry name" value="TetR_N"/>
    <property type="match status" value="1"/>
</dbReference>
<dbReference type="SUPFAM" id="SSF46689">
    <property type="entry name" value="Homeodomain-like"/>
    <property type="match status" value="1"/>
</dbReference>
<dbReference type="InterPro" id="IPR036271">
    <property type="entry name" value="Tet_transcr_reg_TetR-rel_C_sf"/>
</dbReference>
<gene>
    <name evidence="7" type="ORF">GCM10010422_40540</name>
</gene>
<dbReference type="PANTHER" id="PTHR30055">
    <property type="entry name" value="HTH-TYPE TRANSCRIPTIONAL REGULATOR RUTR"/>
    <property type="match status" value="1"/>
</dbReference>
<name>A0ABN3LVI6_9ACTN</name>
<keyword evidence="1" id="KW-0805">Transcription regulation</keyword>
<evidence type="ECO:0000256" key="4">
    <source>
        <dbReference type="PROSITE-ProRule" id="PRU00335"/>
    </source>
</evidence>
<evidence type="ECO:0000313" key="8">
    <source>
        <dbReference type="Proteomes" id="UP001501721"/>
    </source>
</evidence>
<accession>A0ABN3LVI6</accession>
<proteinExistence type="predicted"/>
<dbReference type="EMBL" id="BAAATL010000017">
    <property type="protein sequence ID" value="GAA2489940.1"/>
    <property type="molecule type" value="Genomic_DNA"/>
</dbReference>
<dbReference type="Gene3D" id="1.10.357.10">
    <property type="entry name" value="Tetracycline Repressor, domain 2"/>
    <property type="match status" value="1"/>
</dbReference>
<dbReference type="PANTHER" id="PTHR30055:SF151">
    <property type="entry name" value="TRANSCRIPTIONAL REGULATORY PROTEIN"/>
    <property type="match status" value="1"/>
</dbReference>
<dbReference type="InterPro" id="IPR009057">
    <property type="entry name" value="Homeodomain-like_sf"/>
</dbReference>
<dbReference type="RefSeq" id="WP_346078413.1">
    <property type="nucleotide sequence ID" value="NZ_BAAATL010000017.1"/>
</dbReference>
<dbReference type="Pfam" id="PF02909">
    <property type="entry name" value="TetR_C_1"/>
    <property type="match status" value="1"/>
</dbReference>
<feature type="compositionally biased region" description="Basic and acidic residues" evidence="5">
    <location>
        <begin position="11"/>
        <end position="34"/>
    </location>
</feature>